<evidence type="ECO:0000256" key="2">
    <source>
        <dbReference type="SAM" id="SignalP"/>
    </source>
</evidence>
<accession>A0A6G1LEW7</accession>
<feature type="transmembrane region" description="Helical" evidence="1">
    <location>
        <begin position="239"/>
        <end position="258"/>
    </location>
</feature>
<gene>
    <name evidence="3" type="ORF">EJ03DRAFT_325962</name>
</gene>
<reference evidence="3" key="1">
    <citation type="journal article" date="2020" name="Stud. Mycol.">
        <title>101 Dothideomycetes genomes: a test case for predicting lifestyles and emergence of pathogens.</title>
        <authorList>
            <person name="Haridas S."/>
            <person name="Albert R."/>
            <person name="Binder M."/>
            <person name="Bloem J."/>
            <person name="Labutti K."/>
            <person name="Salamov A."/>
            <person name="Andreopoulos B."/>
            <person name="Baker S."/>
            <person name="Barry K."/>
            <person name="Bills G."/>
            <person name="Bluhm B."/>
            <person name="Cannon C."/>
            <person name="Castanera R."/>
            <person name="Culley D."/>
            <person name="Daum C."/>
            <person name="Ezra D."/>
            <person name="Gonzalez J."/>
            <person name="Henrissat B."/>
            <person name="Kuo A."/>
            <person name="Liang C."/>
            <person name="Lipzen A."/>
            <person name="Lutzoni F."/>
            <person name="Magnuson J."/>
            <person name="Mondo S."/>
            <person name="Nolan M."/>
            <person name="Ohm R."/>
            <person name="Pangilinan J."/>
            <person name="Park H.-J."/>
            <person name="Ramirez L."/>
            <person name="Alfaro M."/>
            <person name="Sun H."/>
            <person name="Tritt A."/>
            <person name="Yoshinaga Y."/>
            <person name="Zwiers L.-H."/>
            <person name="Turgeon B."/>
            <person name="Goodwin S."/>
            <person name="Spatafora J."/>
            <person name="Crous P."/>
            <person name="Grigoriev I."/>
        </authorList>
    </citation>
    <scope>NUCLEOTIDE SEQUENCE</scope>
    <source>
        <strain evidence="3">CBS 116005</strain>
    </source>
</reference>
<organism evidence="3 4">
    <name type="scientific">Teratosphaeria nubilosa</name>
    <dbReference type="NCBI Taxonomy" id="161662"/>
    <lineage>
        <taxon>Eukaryota</taxon>
        <taxon>Fungi</taxon>
        <taxon>Dikarya</taxon>
        <taxon>Ascomycota</taxon>
        <taxon>Pezizomycotina</taxon>
        <taxon>Dothideomycetes</taxon>
        <taxon>Dothideomycetidae</taxon>
        <taxon>Mycosphaerellales</taxon>
        <taxon>Teratosphaeriaceae</taxon>
        <taxon>Teratosphaeria</taxon>
    </lineage>
</organism>
<keyword evidence="1" id="KW-0812">Transmembrane</keyword>
<dbReference type="Proteomes" id="UP000799436">
    <property type="component" value="Unassembled WGS sequence"/>
</dbReference>
<keyword evidence="4" id="KW-1185">Reference proteome</keyword>
<name>A0A6G1LEW7_9PEZI</name>
<proteinExistence type="predicted"/>
<keyword evidence="1" id="KW-0472">Membrane</keyword>
<feature type="chain" id="PRO_5026289693" evidence="2">
    <location>
        <begin position="20"/>
        <end position="295"/>
    </location>
</feature>
<sequence length="295" mass="32297">MFSLKALPVLLLCTLHCYALLVPLQGNHEAGELHSPAMLQARNELVKRDPLDALEAEAIEHAKRGDFEKYHENAIRAARLSGNAELIASAEGPRKRDAPVTLDATRCLVAGRWHIRPGTALACWDATYRSPRRDPNAHVINTARAILMQHGLGRELAATEGAKHLLRRAREADEARVAREAEEAATKRLARKSLRDRESGVELYVERRSSDLATRDGSLALDLFGIHISWRFLEKIGDFISAIAAVIVAGTVCIESYLEPPAFLLMAAVVYTLCGGLVIEIAPAIIDLVAVITHG</sequence>
<feature type="transmembrane region" description="Helical" evidence="1">
    <location>
        <begin position="263"/>
        <end position="286"/>
    </location>
</feature>
<protein>
    <submittedName>
        <fullName evidence="3">Uncharacterized protein</fullName>
    </submittedName>
</protein>
<evidence type="ECO:0000313" key="4">
    <source>
        <dbReference type="Proteomes" id="UP000799436"/>
    </source>
</evidence>
<dbReference type="AlphaFoldDB" id="A0A6G1LEW7"/>
<evidence type="ECO:0000256" key="1">
    <source>
        <dbReference type="SAM" id="Phobius"/>
    </source>
</evidence>
<keyword evidence="1" id="KW-1133">Transmembrane helix</keyword>
<keyword evidence="2" id="KW-0732">Signal</keyword>
<evidence type="ECO:0000313" key="3">
    <source>
        <dbReference type="EMBL" id="KAF2771160.1"/>
    </source>
</evidence>
<dbReference type="EMBL" id="ML995821">
    <property type="protein sequence ID" value="KAF2771160.1"/>
    <property type="molecule type" value="Genomic_DNA"/>
</dbReference>
<dbReference type="OrthoDB" id="3938729at2759"/>
<feature type="signal peptide" evidence="2">
    <location>
        <begin position="1"/>
        <end position="19"/>
    </location>
</feature>